<comment type="caution">
    <text evidence="2">The sequence shown here is derived from an EMBL/GenBank/DDBJ whole genome shotgun (WGS) entry which is preliminary data.</text>
</comment>
<protein>
    <submittedName>
        <fullName evidence="2">DUF892 domain-containing protein</fullName>
    </submittedName>
    <submittedName>
        <fullName evidence="1">DUF892 family protein</fullName>
    </submittedName>
</protein>
<evidence type="ECO:0000313" key="2">
    <source>
        <dbReference type="EMBL" id="TKJ86727.1"/>
    </source>
</evidence>
<dbReference type="InterPro" id="IPR010287">
    <property type="entry name" value="DUF892_YciF-like"/>
</dbReference>
<keyword evidence="4" id="KW-1185">Reference proteome</keyword>
<sequence length="172" mass="19829">MQPEKSYHCWLRDACAIERHAEIALNELKQHLSPWPELQEHVETHIKETRSNIALLNEFMQKRQIDSVALGSERVSHFRNCIQGINSLLMSPDPVNNFIGSYLLEAYEIGCLTPLIAAAEALGDQEAILLFDKIIQKDFKMVRWALEHLPDITRNQLFPVDTYAEKVSHEIH</sequence>
<evidence type="ECO:0000313" key="1">
    <source>
        <dbReference type="EMBL" id="MBD8108179.1"/>
    </source>
</evidence>
<dbReference type="OrthoDB" id="7273732at2"/>
<accession>A0A3S7TH47</accession>
<proteinExistence type="predicted"/>
<gene>
    <name evidence="2" type="ORF">EpCFBP13511_17970</name>
    <name evidence="1" type="ORF">IFT93_17455</name>
</gene>
<dbReference type="AlphaFoldDB" id="A0A3S7TH47"/>
<evidence type="ECO:0000313" key="4">
    <source>
        <dbReference type="Proteomes" id="UP000661012"/>
    </source>
</evidence>
<dbReference type="KEGG" id="epe:CI789_23655"/>
<dbReference type="Proteomes" id="UP000661012">
    <property type="component" value="Unassembled WGS sequence"/>
</dbReference>
<evidence type="ECO:0000313" key="3">
    <source>
        <dbReference type="Proteomes" id="UP000306393"/>
    </source>
</evidence>
<dbReference type="RefSeq" id="WP_062748744.1">
    <property type="nucleotide sequence ID" value="NZ_CP022727.1"/>
</dbReference>
<name>A0A3S7TH47_9GAMM</name>
<reference evidence="1 4" key="2">
    <citation type="journal article" date="2020" name="FEMS Microbiol. Ecol.">
        <title>Temporal dynamics of bacterial communities during seed development and maturation.</title>
        <authorList>
            <person name="Chesneau G."/>
            <person name="Torres-Cortes G."/>
            <person name="Briand M."/>
            <person name="Darrasse A."/>
            <person name="Preveaux A."/>
            <person name="Marais C."/>
            <person name="Jacques M.A."/>
            <person name="Shade A."/>
            <person name="Barret M."/>
        </authorList>
    </citation>
    <scope>NUCLEOTIDE SEQUENCE [LARGE SCALE GENOMIC DNA]</scope>
    <source>
        <strain evidence="1 4">CFBP13732</strain>
    </source>
</reference>
<organism evidence="2 3">
    <name type="scientific">Erwinia persicina</name>
    <dbReference type="NCBI Taxonomy" id="55211"/>
    <lineage>
        <taxon>Bacteria</taxon>
        <taxon>Pseudomonadati</taxon>
        <taxon>Pseudomonadota</taxon>
        <taxon>Gammaproteobacteria</taxon>
        <taxon>Enterobacterales</taxon>
        <taxon>Erwiniaceae</taxon>
        <taxon>Erwinia</taxon>
    </lineage>
</organism>
<dbReference type="STRING" id="1219360.GCA_001571305_04083"/>
<dbReference type="Proteomes" id="UP000306393">
    <property type="component" value="Unassembled WGS sequence"/>
</dbReference>
<dbReference type="EMBL" id="JACYNN010000015">
    <property type="protein sequence ID" value="MBD8108179.1"/>
    <property type="molecule type" value="Genomic_DNA"/>
</dbReference>
<dbReference type="SUPFAM" id="SSF47240">
    <property type="entry name" value="Ferritin-like"/>
    <property type="match status" value="1"/>
</dbReference>
<dbReference type="EMBL" id="QGAC01000018">
    <property type="protein sequence ID" value="TKJ86727.1"/>
    <property type="molecule type" value="Genomic_DNA"/>
</dbReference>
<dbReference type="Pfam" id="PF05974">
    <property type="entry name" value="DUF892"/>
    <property type="match status" value="1"/>
</dbReference>
<dbReference type="InterPro" id="IPR009078">
    <property type="entry name" value="Ferritin-like_SF"/>
</dbReference>
<reference evidence="2 3" key="1">
    <citation type="journal article" date="2019" name="Sci. Rep.">
        <title>Differences in resource use lead to coexistence of seed-transmitted microbial populations.</title>
        <authorList>
            <person name="Torres-Cortes G."/>
            <person name="Garcia B.J."/>
            <person name="Compant S."/>
            <person name="Rezki S."/>
            <person name="Jones P."/>
            <person name="Preveaux A."/>
            <person name="Briand M."/>
            <person name="Roulet A."/>
            <person name="Bouchez O."/>
            <person name="Jacobson D."/>
            <person name="Barret M."/>
        </authorList>
    </citation>
    <scope>NUCLEOTIDE SEQUENCE [LARGE SCALE GENOMIC DNA]</scope>
    <source>
        <strain evidence="2 3">CFBP13511</strain>
    </source>
</reference>
<dbReference type="Gene3D" id="1.20.1260.10">
    <property type="match status" value="1"/>
</dbReference>
<dbReference type="InterPro" id="IPR012347">
    <property type="entry name" value="Ferritin-like"/>
</dbReference>
<dbReference type="GeneID" id="67478912"/>